<organism evidence="11 12">
    <name type="scientific">Rudaeicoccus suwonensis</name>
    <dbReference type="NCBI Taxonomy" id="657409"/>
    <lineage>
        <taxon>Bacteria</taxon>
        <taxon>Bacillati</taxon>
        <taxon>Actinomycetota</taxon>
        <taxon>Actinomycetes</taxon>
        <taxon>Micrococcales</taxon>
        <taxon>Dermacoccaceae</taxon>
        <taxon>Rudaeicoccus</taxon>
    </lineage>
</organism>
<dbReference type="GO" id="GO:0140114">
    <property type="term" value="P:cellular detoxification of fluoride"/>
    <property type="evidence" value="ECO:0007669"/>
    <property type="project" value="UniProtKB-UniRule"/>
</dbReference>
<evidence type="ECO:0000256" key="9">
    <source>
        <dbReference type="ARBA" id="ARBA00049940"/>
    </source>
</evidence>
<keyword evidence="10" id="KW-0479">Metal-binding</keyword>
<protein>
    <recommendedName>
        <fullName evidence="10">Fluoride-specific ion channel FluC</fullName>
    </recommendedName>
</protein>
<comment type="activity regulation">
    <text evidence="10">Na(+) is not transported, but it plays an essential structural role and its presence is essential for fluoride channel function.</text>
</comment>
<dbReference type="GO" id="GO:0046872">
    <property type="term" value="F:metal ion binding"/>
    <property type="evidence" value="ECO:0007669"/>
    <property type="project" value="UniProtKB-KW"/>
</dbReference>
<dbReference type="AlphaFoldDB" id="A0A561E6P1"/>
<comment type="similarity">
    <text evidence="7 10">Belongs to the fluoride channel Fluc/FEX (TC 1.A.43) family.</text>
</comment>
<dbReference type="Proteomes" id="UP000318297">
    <property type="component" value="Unassembled WGS sequence"/>
</dbReference>
<keyword evidence="5 10" id="KW-0472">Membrane</keyword>
<accession>A0A561E6P1</accession>
<evidence type="ECO:0000256" key="6">
    <source>
        <dbReference type="ARBA" id="ARBA00023303"/>
    </source>
</evidence>
<gene>
    <name evidence="10" type="primary">fluC</name>
    <name evidence="10" type="synonym">crcB</name>
    <name evidence="11" type="ORF">BKA23_0024</name>
</gene>
<proteinExistence type="inferred from homology"/>
<evidence type="ECO:0000256" key="2">
    <source>
        <dbReference type="ARBA" id="ARBA00022475"/>
    </source>
</evidence>
<comment type="caution">
    <text evidence="11">The sequence shown here is derived from an EMBL/GenBank/DDBJ whole genome shotgun (WGS) entry which is preliminary data.</text>
</comment>
<evidence type="ECO:0000256" key="1">
    <source>
        <dbReference type="ARBA" id="ARBA00004651"/>
    </source>
</evidence>
<keyword evidence="2 10" id="KW-1003">Cell membrane</keyword>
<comment type="catalytic activity">
    <reaction evidence="8">
        <text>fluoride(in) = fluoride(out)</text>
        <dbReference type="Rhea" id="RHEA:76159"/>
        <dbReference type="ChEBI" id="CHEBI:17051"/>
    </reaction>
    <physiologicalReaction direction="left-to-right" evidence="8">
        <dbReference type="Rhea" id="RHEA:76160"/>
    </physiologicalReaction>
</comment>
<evidence type="ECO:0000256" key="3">
    <source>
        <dbReference type="ARBA" id="ARBA00022692"/>
    </source>
</evidence>
<evidence type="ECO:0000256" key="10">
    <source>
        <dbReference type="HAMAP-Rule" id="MF_00454"/>
    </source>
</evidence>
<comment type="caution">
    <text evidence="10">Lacks conserved residue(s) required for the propagation of feature annotation.</text>
</comment>
<evidence type="ECO:0000256" key="8">
    <source>
        <dbReference type="ARBA" id="ARBA00035585"/>
    </source>
</evidence>
<evidence type="ECO:0000256" key="5">
    <source>
        <dbReference type="ARBA" id="ARBA00023136"/>
    </source>
</evidence>
<evidence type="ECO:0000313" key="12">
    <source>
        <dbReference type="Proteomes" id="UP000318297"/>
    </source>
</evidence>
<keyword evidence="12" id="KW-1185">Reference proteome</keyword>
<dbReference type="PANTHER" id="PTHR28259">
    <property type="entry name" value="FLUORIDE EXPORT PROTEIN 1-RELATED"/>
    <property type="match status" value="1"/>
</dbReference>
<feature type="transmembrane region" description="Helical" evidence="10">
    <location>
        <begin position="97"/>
        <end position="120"/>
    </location>
</feature>
<keyword evidence="10" id="KW-0406">Ion transport</keyword>
<dbReference type="HAMAP" id="MF_00454">
    <property type="entry name" value="FluC"/>
    <property type="match status" value="1"/>
</dbReference>
<keyword evidence="6 10" id="KW-0407">Ion channel</keyword>
<dbReference type="EMBL" id="VIVQ01000001">
    <property type="protein sequence ID" value="TWE11262.1"/>
    <property type="molecule type" value="Genomic_DNA"/>
</dbReference>
<feature type="binding site" evidence="10">
    <location>
        <position position="77"/>
    </location>
    <ligand>
        <name>Na(+)</name>
        <dbReference type="ChEBI" id="CHEBI:29101"/>
        <note>structural</note>
    </ligand>
</feature>
<dbReference type="PANTHER" id="PTHR28259:SF1">
    <property type="entry name" value="FLUORIDE EXPORT PROTEIN 1-RELATED"/>
    <property type="match status" value="1"/>
</dbReference>
<comment type="subcellular location">
    <subcellularLocation>
        <location evidence="1 10">Cell membrane</location>
        <topology evidence="1 10">Multi-pass membrane protein</topology>
    </subcellularLocation>
</comment>
<comment type="function">
    <text evidence="9 10">Fluoride-specific ion channel. Important for reducing fluoride concentration in the cell, thus reducing its toxicity.</text>
</comment>
<dbReference type="OrthoDB" id="5148600at2"/>
<evidence type="ECO:0000313" key="11">
    <source>
        <dbReference type="EMBL" id="TWE11262.1"/>
    </source>
</evidence>
<feature type="binding site" evidence="10">
    <location>
        <position position="74"/>
    </location>
    <ligand>
        <name>Na(+)</name>
        <dbReference type="ChEBI" id="CHEBI:29101"/>
        <note>structural</note>
    </ligand>
</feature>
<dbReference type="GO" id="GO:0005886">
    <property type="term" value="C:plasma membrane"/>
    <property type="evidence" value="ECO:0007669"/>
    <property type="project" value="UniProtKB-SubCell"/>
</dbReference>
<dbReference type="InterPro" id="IPR003691">
    <property type="entry name" value="FluC"/>
</dbReference>
<evidence type="ECO:0000256" key="4">
    <source>
        <dbReference type="ARBA" id="ARBA00022989"/>
    </source>
</evidence>
<feature type="transmembrane region" description="Helical" evidence="10">
    <location>
        <begin position="34"/>
        <end position="55"/>
    </location>
</feature>
<keyword evidence="4 10" id="KW-1133">Transmembrane helix</keyword>
<dbReference type="Pfam" id="PF02537">
    <property type="entry name" value="CRCB"/>
    <property type="match status" value="1"/>
</dbReference>
<reference evidence="11 12" key="1">
    <citation type="submission" date="2019-06" db="EMBL/GenBank/DDBJ databases">
        <title>Sequencing the genomes of 1000 actinobacteria strains.</title>
        <authorList>
            <person name="Klenk H.-P."/>
        </authorList>
    </citation>
    <scope>NUCLEOTIDE SEQUENCE [LARGE SCALE GENOMIC DNA]</scope>
    <source>
        <strain evidence="11 12">DSM 19560</strain>
    </source>
</reference>
<keyword evidence="10" id="KW-0813">Transport</keyword>
<dbReference type="GO" id="GO:0062054">
    <property type="term" value="F:fluoride channel activity"/>
    <property type="evidence" value="ECO:0007669"/>
    <property type="project" value="UniProtKB-UniRule"/>
</dbReference>
<dbReference type="RefSeq" id="WP_145224385.1">
    <property type="nucleotide sequence ID" value="NZ_VIVQ01000001.1"/>
</dbReference>
<sequence>MGLLFVTFIAGALGSVSRFVVDAEIRRRWLRSGPWPTVVINVTGSLALGALAGWAHISHAGATVDTILGTGFCGGYTTFSTVSFETVRQLQERRYSAAGMTAVACLALSVCAAVVGWHLVA</sequence>
<name>A0A561E6P1_9MICO</name>
<keyword evidence="10" id="KW-0915">Sodium</keyword>
<evidence type="ECO:0000256" key="7">
    <source>
        <dbReference type="ARBA" id="ARBA00035120"/>
    </source>
</evidence>
<keyword evidence="3 10" id="KW-0812">Transmembrane</keyword>